<protein>
    <submittedName>
        <fullName evidence="2">Catechol 1,2-dioxygenase</fullName>
    </submittedName>
</protein>
<name>A0A4Q9HUX1_STRKA</name>
<keyword evidence="3" id="KW-1185">Reference proteome</keyword>
<dbReference type="EMBL" id="SIXH01000150">
    <property type="protein sequence ID" value="TBO58289.1"/>
    <property type="molecule type" value="Genomic_DNA"/>
</dbReference>
<dbReference type="AlphaFoldDB" id="A0A4Q9HUX1"/>
<comment type="caution">
    <text evidence="2">The sequence shown here is derived from an EMBL/GenBank/DDBJ whole genome shotgun (WGS) entry which is preliminary data.</text>
</comment>
<evidence type="ECO:0000313" key="3">
    <source>
        <dbReference type="Proteomes" id="UP000292452"/>
    </source>
</evidence>
<dbReference type="Gene3D" id="3.40.830.10">
    <property type="entry name" value="LigB-like"/>
    <property type="match status" value="1"/>
</dbReference>
<sequence length="296" mass="32276">MGDIVGAGLVSHAPVIMFPEPRRIEANGGRDFTLATGLTRLRHEVIDPAEYDTVLVLDSHWATTTEVVVTAHSRRTGRFTSDEMPSEISGLPYDLLGDPELARAVAESGAGRSLWITANDDPYLPVHYATLNLWTYLGRAGTPWVSVSVCQTATTEDFLAVGEAIADAVTRLDRRVLLLASGGLSHVFWPLAELRDHMAGDPGHIVTPEARAADERRIAWLEAGRHDRVIEAMPEYLRFAPEARFGHYLMLAGAVGGARCGAPGRRFGAYENGIGTGQVHLWFDRPATGWQDGPTR</sequence>
<dbReference type="GO" id="GO:0008198">
    <property type="term" value="F:ferrous iron binding"/>
    <property type="evidence" value="ECO:0007669"/>
    <property type="project" value="InterPro"/>
</dbReference>
<dbReference type="InterPro" id="IPR004183">
    <property type="entry name" value="Xdiol_dOase_suB"/>
</dbReference>
<dbReference type="RefSeq" id="WP_131124037.1">
    <property type="nucleotide sequence ID" value="NZ_SIXH01000150.1"/>
</dbReference>
<dbReference type="Proteomes" id="UP000292452">
    <property type="component" value="Unassembled WGS sequence"/>
</dbReference>
<evidence type="ECO:0000313" key="2">
    <source>
        <dbReference type="EMBL" id="TBO58289.1"/>
    </source>
</evidence>
<evidence type="ECO:0000259" key="1">
    <source>
        <dbReference type="Pfam" id="PF02900"/>
    </source>
</evidence>
<accession>A0A4Q9HUX1</accession>
<dbReference type="GO" id="GO:0016702">
    <property type="term" value="F:oxidoreductase activity, acting on single donors with incorporation of molecular oxygen, incorporation of two atoms of oxygen"/>
    <property type="evidence" value="ECO:0007669"/>
    <property type="project" value="UniProtKB-ARBA"/>
</dbReference>
<keyword evidence="2" id="KW-0223">Dioxygenase</keyword>
<dbReference type="Pfam" id="PF02900">
    <property type="entry name" value="LigB"/>
    <property type="match status" value="1"/>
</dbReference>
<keyword evidence="2" id="KW-0560">Oxidoreductase</keyword>
<feature type="domain" description="Extradiol ring-cleavage dioxygenase class III enzyme subunit B" evidence="1">
    <location>
        <begin position="9"/>
        <end position="258"/>
    </location>
</feature>
<organism evidence="2 3">
    <name type="scientific">Streptomyces kasugaensis</name>
    <dbReference type="NCBI Taxonomy" id="1946"/>
    <lineage>
        <taxon>Bacteria</taxon>
        <taxon>Bacillati</taxon>
        <taxon>Actinomycetota</taxon>
        <taxon>Actinomycetes</taxon>
        <taxon>Kitasatosporales</taxon>
        <taxon>Streptomycetaceae</taxon>
        <taxon>Streptomyces</taxon>
    </lineage>
</organism>
<proteinExistence type="predicted"/>
<gene>
    <name evidence="2" type="ORF">EYS09_18190</name>
</gene>
<reference evidence="2 3" key="1">
    <citation type="submission" date="2019-02" db="EMBL/GenBank/DDBJ databases">
        <title>Draft Genome Sequence of Streptomyces sp. AM-2504, identified by 16S rRNA comparative analysis as a Streptomyces Kasugaensis strain.</title>
        <authorList>
            <person name="Napolioni V."/>
            <person name="Giuliodori A.M."/>
            <person name="Spurio R."/>
            <person name="Fabbretti A."/>
        </authorList>
    </citation>
    <scope>NUCLEOTIDE SEQUENCE [LARGE SCALE GENOMIC DNA]</scope>
    <source>
        <strain evidence="2 3">AM-2504</strain>
    </source>
</reference>
<dbReference type="SUPFAM" id="SSF53213">
    <property type="entry name" value="LigB-like"/>
    <property type="match status" value="1"/>
</dbReference>